<dbReference type="GO" id="GO:0004523">
    <property type="term" value="F:RNA-DNA hybrid ribonuclease activity"/>
    <property type="evidence" value="ECO:0007669"/>
    <property type="project" value="InterPro"/>
</dbReference>
<dbReference type="Proteomes" id="UP000596661">
    <property type="component" value="Chromosome 5"/>
</dbReference>
<dbReference type="Pfam" id="PF13456">
    <property type="entry name" value="RVT_3"/>
    <property type="match status" value="1"/>
</dbReference>
<dbReference type="GO" id="GO:0003676">
    <property type="term" value="F:nucleic acid binding"/>
    <property type="evidence" value="ECO:0007669"/>
    <property type="project" value="InterPro"/>
</dbReference>
<dbReference type="InterPro" id="IPR012337">
    <property type="entry name" value="RNaseH-like_sf"/>
</dbReference>
<evidence type="ECO:0000313" key="2">
    <source>
        <dbReference type="EnsemblPlants" id="cds.evm.model.05.192"/>
    </source>
</evidence>
<name>A0A803PNG6_CANSA</name>
<evidence type="ECO:0000313" key="3">
    <source>
        <dbReference type="Proteomes" id="UP000596661"/>
    </source>
</evidence>
<dbReference type="Gene3D" id="3.60.10.10">
    <property type="entry name" value="Endonuclease/exonuclease/phosphatase"/>
    <property type="match status" value="1"/>
</dbReference>
<dbReference type="SUPFAM" id="SSF53098">
    <property type="entry name" value="Ribonuclease H-like"/>
    <property type="match status" value="1"/>
</dbReference>
<feature type="domain" description="RNase H type-1" evidence="1">
    <location>
        <begin position="750"/>
        <end position="871"/>
    </location>
</feature>
<dbReference type="AlphaFoldDB" id="A0A803PNG6"/>
<dbReference type="PANTHER" id="PTHR33116:SF86">
    <property type="entry name" value="REVERSE TRANSCRIPTASE DOMAIN-CONTAINING PROTEIN"/>
    <property type="match status" value="1"/>
</dbReference>
<dbReference type="EMBL" id="UZAU01000409">
    <property type="status" value="NOT_ANNOTATED_CDS"/>
    <property type="molecule type" value="Genomic_DNA"/>
</dbReference>
<keyword evidence="3" id="KW-1185">Reference proteome</keyword>
<sequence>MCGQSSNHPKKLEARRRSILGRQMAYDSHPTTFDRRQKQRIDDRDRRSGEIRMLKAKSNLSWCIIGDLNNVTSQSDKREGNSYPNWLIDGFCETLTKCELVDMDLFGYPFTWERGRGSSEWVEVRIDRALVSQTWLHLFPSGKLWNLEATTSDHSPLNLVLSHSAGAVKVRVFRFENSWLKEPLCFKIIEDVWSSNSGSHVSDKIKFCSDALLIWGKDYFGNFQERLNKCKTEMKKWKRGRDPLAVQQFKAAELEFNNVLLQKELFTPGLVEVQEVVGTVSGVVSQAQNTMLLEPISDEEIRRALFQMHPDKSPGPDGYFPPSLNETNIVLIPKKKNAEFMTDLRDISLCNVLYKVISKDYERRHRISGIRVARGAPIVSNMLFTDDSYVYCKANVEEASSILQMLQFMLHMTEASDNSFYLGLPCIMGRKKNAILGFLKEKMKKKIFNWESQFLSKAGKEVLIRSVAQALPSYAMSVFLLTKEICAELEGLMAKFWWKSQSNSSSKGVSWMSWRRLTKHKHVGGLGFRDLRGYNLSFLAKQGWRLLTNESSLVSRMYKARYYPNGSFLTAALGQNPSFIWRSIFEAQDVVKQGARRSIGSGQTVSILNDPWLPDSTNPYVQFTHPALVDQHVDSLMCMEGHSWDLEVVLEYGNFRSFLRENWFMGVLETQSIEVGVNAAMVSWSIWNARNDVLWKQKKCTAAGVLYSARTVLQQWSAAHAQKLGPLLVFGSSSGVEQLQKPVSHYIKVNVDGGIFAAEHKYGFGCVARDANGRLIEGISGSRLGNVGPEIAEVIGVKEALSWIKRNGWTEVEIESDALVVVQAVLGSVLMPSQFGYLVQDCRSLLSSLNSVSLNFVKRSANRAAHCVARASCLSPNRIFNEHNAPSELLAIVDAECY</sequence>
<organism evidence="2 3">
    <name type="scientific">Cannabis sativa</name>
    <name type="common">Hemp</name>
    <name type="synonym">Marijuana</name>
    <dbReference type="NCBI Taxonomy" id="3483"/>
    <lineage>
        <taxon>Eukaryota</taxon>
        <taxon>Viridiplantae</taxon>
        <taxon>Streptophyta</taxon>
        <taxon>Embryophyta</taxon>
        <taxon>Tracheophyta</taxon>
        <taxon>Spermatophyta</taxon>
        <taxon>Magnoliopsida</taxon>
        <taxon>eudicotyledons</taxon>
        <taxon>Gunneridae</taxon>
        <taxon>Pentapetalae</taxon>
        <taxon>rosids</taxon>
        <taxon>fabids</taxon>
        <taxon>Rosales</taxon>
        <taxon>Cannabaceae</taxon>
        <taxon>Cannabis</taxon>
    </lineage>
</organism>
<dbReference type="InterPro" id="IPR044730">
    <property type="entry name" value="RNase_H-like_dom_plant"/>
</dbReference>
<dbReference type="SUPFAM" id="SSF56219">
    <property type="entry name" value="DNase I-like"/>
    <property type="match status" value="1"/>
</dbReference>
<dbReference type="PANTHER" id="PTHR33116">
    <property type="entry name" value="REVERSE TRANSCRIPTASE ZINC-BINDING DOMAIN-CONTAINING PROTEIN-RELATED-RELATED"/>
    <property type="match status" value="1"/>
</dbReference>
<dbReference type="Gramene" id="evm.model.05.192">
    <property type="protein sequence ID" value="cds.evm.model.05.192"/>
    <property type="gene ID" value="evm.TU.05.192"/>
</dbReference>
<reference evidence="2" key="1">
    <citation type="submission" date="2018-11" db="EMBL/GenBank/DDBJ databases">
        <authorList>
            <person name="Grassa J C."/>
        </authorList>
    </citation>
    <scope>NUCLEOTIDE SEQUENCE [LARGE SCALE GENOMIC DNA]</scope>
</reference>
<dbReference type="CDD" id="cd06222">
    <property type="entry name" value="RNase_H_like"/>
    <property type="match status" value="1"/>
</dbReference>
<accession>A0A803PNG6</accession>
<dbReference type="Gene3D" id="3.30.420.10">
    <property type="entry name" value="Ribonuclease H-like superfamily/Ribonuclease H"/>
    <property type="match status" value="1"/>
</dbReference>
<proteinExistence type="predicted"/>
<dbReference type="InterPro" id="IPR036397">
    <property type="entry name" value="RNaseH_sf"/>
</dbReference>
<dbReference type="InterPro" id="IPR036691">
    <property type="entry name" value="Endo/exonu/phosph_ase_sf"/>
</dbReference>
<reference evidence="2" key="2">
    <citation type="submission" date="2021-03" db="UniProtKB">
        <authorList>
            <consortium name="EnsemblPlants"/>
        </authorList>
    </citation>
    <scope>IDENTIFICATION</scope>
</reference>
<evidence type="ECO:0000259" key="1">
    <source>
        <dbReference type="Pfam" id="PF13456"/>
    </source>
</evidence>
<dbReference type="EnsemblPlants" id="evm.model.05.192">
    <property type="protein sequence ID" value="cds.evm.model.05.192"/>
    <property type="gene ID" value="evm.TU.05.192"/>
</dbReference>
<protein>
    <recommendedName>
        <fullName evidence="1">RNase H type-1 domain-containing protein</fullName>
    </recommendedName>
</protein>
<dbReference type="InterPro" id="IPR002156">
    <property type="entry name" value="RNaseH_domain"/>
</dbReference>